<dbReference type="InterPro" id="IPR016181">
    <property type="entry name" value="Acyl_CoA_acyltransferase"/>
</dbReference>
<dbReference type="Gene3D" id="3.40.630.30">
    <property type="match status" value="1"/>
</dbReference>
<sequence>MGLTPVADDQVATIVTTLEMRTRPPLRPMPPSPLRLVRWDRPTPARYRALFARVGAPWLWFSRLVMTDDALVAIIHDPAVAVFAVVDAAGIEVGMLELDHREAGACELRYVGFVPELAGKGHGGWLMAEALMRAWAKGVSRVWVHTCTLDHPAALSFYRRHGFVAIGRTVETFPDPRGIGVLPANTAPQIPLLVQLPSGASSFSATVAT</sequence>
<protein>
    <submittedName>
        <fullName evidence="4">GNAT family N-acetyltransferase</fullName>
    </submittedName>
</protein>
<dbReference type="Proteomes" id="UP000640426">
    <property type="component" value="Unassembled WGS sequence"/>
</dbReference>
<evidence type="ECO:0000313" key="4">
    <source>
        <dbReference type="EMBL" id="MBJ6120694.1"/>
    </source>
</evidence>
<dbReference type="PANTHER" id="PTHR43800:SF1">
    <property type="entry name" value="PEPTIDYL-LYSINE N-ACETYLTRANSFERASE YJAB"/>
    <property type="match status" value="1"/>
</dbReference>
<keyword evidence="5" id="KW-1185">Reference proteome</keyword>
<dbReference type="Pfam" id="PF00583">
    <property type="entry name" value="Acetyltransf_1"/>
    <property type="match status" value="1"/>
</dbReference>
<dbReference type="InterPro" id="IPR000182">
    <property type="entry name" value="GNAT_dom"/>
</dbReference>
<dbReference type="RefSeq" id="WP_199034728.1">
    <property type="nucleotide sequence ID" value="NZ_JAELXS010000001.1"/>
</dbReference>
<keyword evidence="2" id="KW-0012">Acyltransferase</keyword>
<reference evidence="5" key="1">
    <citation type="submission" date="2020-12" db="EMBL/GenBank/DDBJ databases">
        <title>Hymenobacter sp.</title>
        <authorList>
            <person name="Kim M.K."/>
        </authorList>
    </citation>
    <scope>NUCLEOTIDE SEQUENCE [LARGE SCALE GENOMIC DNA]</scope>
    <source>
        <strain evidence="5">BT553</strain>
    </source>
</reference>
<feature type="domain" description="N-acetyltransferase" evidence="3">
    <location>
        <begin position="37"/>
        <end position="188"/>
    </location>
</feature>
<keyword evidence="1" id="KW-0808">Transferase</keyword>
<evidence type="ECO:0000313" key="5">
    <source>
        <dbReference type="Proteomes" id="UP000640426"/>
    </source>
</evidence>
<proteinExistence type="predicted"/>
<dbReference type="PROSITE" id="PS51186">
    <property type="entry name" value="GNAT"/>
    <property type="match status" value="1"/>
</dbReference>
<dbReference type="SUPFAM" id="SSF55729">
    <property type="entry name" value="Acyl-CoA N-acyltransferases (Nat)"/>
    <property type="match status" value="1"/>
</dbReference>
<dbReference type="PANTHER" id="PTHR43800">
    <property type="entry name" value="PEPTIDYL-LYSINE N-ACETYLTRANSFERASE YJAB"/>
    <property type="match status" value="1"/>
</dbReference>
<evidence type="ECO:0000259" key="3">
    <source>
        <dbReference type="PROSITE" id="PS51186"/>
    </source>
</evidence>
<evidence type="ECO:0000256" key="2">
    <source>
        <dbReference type="ARBA" id="ARBA00023315"/>
    </source>
</evidence>
<evidence type="ECO:0000256" key="1">
    <source>
        <dbReference type="ARBA" id="ARBA00022679"/>
    </source>
</evidence>
<organism evidence="4 5">
    <name type="scientific">Sphingomonas mollis</name>
    <dbReference type="NCBI Taxonomy" id="2795726"/>
    <lineage>
        <taxon>Bacteria</taxon>
        <taxon>Pseudomonadati</taxon>
        <taxon>Pseudomonadota</taxon>
        <taxon>Alphaproteobacteria</taxon>
        <taxon>Sphingomonadales</taxon>
        <taxon>Sphingomonadaceae</taxon>
        <taxon>Sphingomonas</taxon>
    </lineage>
</organism>
<name>A0ABS0XKY9_9SPHN</name>
<comment type="caution">
    <text evidence="4">The sequence shown here is derived from an EMBL/GenBank/DDBJ whole genome shotgun (WGS) entry which is preliminary data.</text>
</comment>
<dbReference type="EMBL" id="JAELXS010000001">
    <property type="protein sequence ID" value="MBJ6120694.1"/>
    <property type="molecule type" value="Genomic_DNA"/>
</dbReference>
<accession>A0ABS0XKY9</accession>
<dbReference type="CDD" id="cd04301">
    <property type="entry name" value="NAT_SF"/>
    <property type="match status" value="1"/>
</dbReference>
<gene>
    <name evidence="4" type="ORF">JAO74_02685</name>
</gene>